<dbReference type="InterPro" id="IPR002429">
    <property type="entry name" value="CcO_II-like_C"/>
</dbReference>
<dbReference type="InterPro" id="IPR008972">
    <property type="entry name" value="Cupredoxin"/>
</dbReference>
<dbReference type="HOGENOM" id="CLU_036876_4_0_4"/>
<feature type="signal peptide" evidence="16">
    <location>
        <begin position="1"/>
        <end position="23"/>
    </location>
</feature>
<dbReference type="OrthoDB" id="9773456at2"/>
<dbReference type="InterPro" id="IPR045187">
    <property type="entry name" value="CcO_II"/>
</dbReference>
<dbReference type="GO" id="GO:0042773">
    <property type="term" value="P:ATP synthesis coupled electron transport"/>
    <property type="evidence" value="ECO:0007669"/>
    <property type="project" value="TreeGrafter"/>
</dbReference>
<dbReference type="InterPro" id="IPR036257">
    <property type="entry name" value="Cyt_c_oxidase_su2_TM_sf"/>
</dbReference>
<dbReference type="Gene3D" id="2.60.40.420">
    <property type="entry name" value="Cupredoxins - blue copper proteins"/>
    <property type="match status" value="1"/>
</dbReference>
<evidence type="ECO:0000256" key="10">
    <source>
        <dbReference type="ARBA" id="ARBA00023136"/>
    </source>
</evidence>
<dbReference type="GO" id="GO:0016491">
    <property type="term" value="F:oxidoreductase activity"/>
    <property type="evidence" value="ECO:0007669"/>
    <property type="project" value="InterPro"/>
</dbReference>
<keyword evidence="9" id="KW-0186">Copper</keyword>
<evidence type="ECO:0000256" key="12">
    <source>
        <dbReference type="ARBA" id="ARBA00031399"/>
    </source>
</evidence>
<keyword evidence="7" id="KW-0249">Electron transport</keyword>
<evidence type="ECO:0000259" key="17">
    <source>
        <dbReference type="PROSITE" id="PS50857"/>
    </source>
</evidence>
<sequence>MHERLKRVTGGLAALLAAVPAWAADAYVAAKAGSGQLAAIADPARGWDKLWHEVIIDITVIGIAFALVTAYFVWKYRRRPGNEVGQSPKLSPAAAVAWVVIPTFVFLADDLFIAANGWALWNTYRDVPADRLEVKLESGMYSWDYTYANGVRTQNQLIVPAGKPVMLRMTSRDTLHSHFIPDFRVKEDSMPGRVTYLWFHPTKPGEHLVTCAEFCGVMHGYMAGRVIVKSADDYAAWMKQEETLLAAASVPAESDKPAGKPTGKADAKPKKT</sequence>
<keyword evidence="8 15" id="KW-1133">Transmembrane helix</keyword>
<evidence type="ECO:0000256" key="9">
    <source>
        <dbReference type="ARBA" id="ARBA00023008"/>
    </source>
</evidence>
<feature type="transmembrane region" description="Helical" evidence="15">
    <location>
        <begin position="54"/>
        <end position="74"/>
    </location>
</feature>
<protein>
    <recommendedName>
        <fullName evidence="12">Cytochrome aa3 subunit 2</fullName>
    </recommendedName>
</protein>
<evidence type="ECO:0000256" key="4">
    <source>
        <dbReference type="ARBA" id="ARBA00022660"/>
    </source>
</evidence>
<evidence type="ECO:0000313" key="18">
    <source>
        <dbReference type="EMBL" id="BAO31097.1"/>
    </source>
</evidence>
<dbReference type="PANTHER" id="PTHR22888">
    <property type="entry name" value="CYTOCHROME C OXIDASE, SUBUNIT II"/>
    <property type="match status" value="1"/>
</dbReference>
<evidence type="ECO:0000256" key="2">
    <source>
        <dbReference type="ARBA" id="ARBA00007866"/>
    </source>
</evidence>
<evidence type="ECO:0000256" key="5">
    <source>
        <dbReference type="ARBA" id="ARBA00022692"/>
    </source>
</evidence>
<dbReference type="NCBIfam" id="TIGR02866">
    <property type="entry name" value="CoxB"/>
    <property type="match status" value="1"/>
</dbReference>
<accession>W0SJ74</accession>
<feature type="domain" description="Cytochrome oxidase subunit II copper A binding" evidence="17">
    <location>
        <begin position="129"/>
        <end position="240"/>
    </location>
</feature>
<dbReference type="STRING" id="1223802.SUTH_03327"/>
<evidence type="ECO:0000256" key="15">
    <source>
        <dbReference type="SAM" id="Phobius"/>
    </source>
</evidence>
<evidence type="ECO:0000313" key="19">
    <source>
        <dbReference type="Proteomes" id="UP000031637"/>
    </source>
</evidence>
<keyword evidence="5 15" id="KW-0812">Transmembrane</keyword>
<dbReference type="Proteomes" id="UP000031637">
    <property type="component" value="Chromosome"/>
</dbReference>
<comment type="similarity">
    <text evidence="2">Belongs to the cytochrome c oxidase subunit 2 family.</text>
</comment>
<evidence type="ECO:0000256" key="7">
    <source>
        <dbReference type="ARBA" id="ARBA00022982"/>
    </source>
</evidence>
<dbReference type="PROSITE" id="PS50857">
    <property type="entry name" value="COX2_CUA"/>
    <property type="match status" value="1"/>
</dbReference>
<comment type="function">
    <text evidence="11">Subunits I and II form the functional core of the enzyme complex. Electrons originating in cytochrome c are transferred via heme a and Cu(A) to the binuclear center formed by heme a3 and Cu(B).</text>
</comment>
<dbReference type="PANTHER" id="PTHR22888:SF9">
    <property type="entry name" value="CYTOCHROME C OXIDASE SUBUNIT 2"/>
    <property type="match status" value="1"/>
</dbReference>
<evidence type="ECO:0000256" key="1">
    <source>
        <dbReference type="ARBA" id="ARBA00004141"/>
    </source>
</evidence>
<gene>
    <name evidence="18" type="ORF">SUTH_03327</name>
</gene>
<evidence type="ECO:0000256" key="3">
    <source>
        <dbReference type="ARBA" id="ARBA00022448"/>
    </source>
</evidence>
<dbReference type="GO" id="GO:0005507">
    <property type="term" value="F:copper ion binding"/>
    <property type="evidence" value="ECO:0007669"/>
    <property type="project" value="InterPro"/>
</dbReference>
<organism evidence="18 19">
    <name type="scientific">Sulfuritalea hydrogenivorans sk43H</name>
    <dbReference type="NCBI Taxonomy" id="1223802"/>
    <lineage>
        <taxon>Bacteria</taxon>
        <taxon>Pseudomonadati</taxon>
        <taxon>Pseudomonadota</taxon>
        <taxon>Betaproteobacteria</taxon>
        <taxon>Nitrosomonadales</taxon>
        <taxon>Sterolibacteriaceae</taxon>
        <taxon>Sulfuritalea</taxon>
    </lineage>
</organism>
<feature type="region of interest" description="Disordered" evidence="14">
    <location>
        <begin position="248"/>
        <end position="272"/>
    </location>
</feature>
<keyword evidence="10 15" id="KW-0472">Membrane</keyword>
<dbReference type="InterPro" id="IPR014222">
    <property type="entry name" value="Cyt_c_oxidase_su2"/>
</dbReference>
<feature type="compositionally biased region" description="Basic and acidic residues" evidence="14">
    <location>
        <begin position="253"/>
        <end position="272"/>
    </location>
</feature>
<dbReference type="GO" id="GO:0004129">
    <property type="term" value="F:cytochrome-c oxidase activity"/>
    <property type="evidence" value="ECO:0007669"/>
    <property type="project" value="UniProtKB-EC"/>
</dbReference>
<dbReference type="AlphaFoldDB" id="W0SJ74"/>
<keyword evidence="3" id="KW-0813">Transport</keyword>
<dbReference type="RefSeq" id="WP_052473731.1">
    <property type="nucleotide sequence ID" value="NZ_AP012547.1"/>
</dbReference>
<dbReference type="Pfam" id="PF00116">
    <property type="entry name" value="COX2"/>
    <property type="match status" value="1"/>
</dbReference>
<feature type="chain" id="PRO_5004795015" description="Cytochrome aa3 subunit 2" evidence="16">
    <location>
        <begin position="24"/>
        <end position="272"/>
    </location>
</feature>
<evidence type="ECO:0000256" key="14">
    <source>
        <dbReference type="SAM" id="MobiDB-lite"/>
    </source>
</evidence>
<dbReference type="KEGG" id="shd:SUTH_03327"/>
<evidence type="ECO:0000256" key="8">
    <source>
        <dbReference type="ARBA" id="ARBA00022989"/>
    </source>
</evidence>
<proteinExistence type="inferred from homology"/>
<keyword evidence="19" id="KW-1185">Reference proteome</keyword>
<keyword evidence="6" id="KW-0479">Metal-binding</keyword>
<evidence type="ECO:0000256" key="13">
    <source>
        <dbReference type="ARBA" id="ARBA00047816"/>
    </source>
</evidence>
<feature type="transmembrane region" description="Helical" evidence="15">
    <location>
        <begin position="95"/>
        <end position="121"/>
    </location>
</feature>
<dbReference type="Gene3D" id="1.10.287.90">
    <property type="match status" value="1"/>
</dbReference>
<comment type="subcellular location">
    <subcellularLocation>
        <location evidence="1">Membrane</location>
        <topology evidence="1">Multi-pass membrane protein</topology>
    </subcellularLocation>
</comment>
<keyword evidence="4" id="KW-0679">Respiratory chain</keyword>
<reference evidence="18 19" key="1">
    <citation type="journal article" date="2014" name="Syst. Appl. Microbiol.">
        <title>Complete genomes of freshwater sulfur oxidizers Sulfuricella denitrificans skB26 and Sulfuritalea hydrogenivorans sk43H: genetic insights into the sulfur oxidation pathway of betaproteobacteria.</title>
        <authorList>
            <person name="Watanabe T."/>
            <person name="Kojima H."/>
            <person name="Fukui M."/>
        </authorList>
    </citation>
    <scope>NUCLEOTIDE SEQUENCE [LARGE SCALE GENOMIC DNA]</scope>
    <source>
        <strain evidence="18">DSM22779</strain>
    </source>
</reference>
<dbReference type="SUPFAM" id="SSF49503">
    <property type="entry name" value="Cupredoxins"/>
    <property type="match status" value="1"/>
</dbReference>
<dbReference type="EMBL" id="AP012547">
    <property type="protein sequence ID" value="BAO31097.1"/>
    <property type="molecule type" value="Genomic_DNA"/>
</dbReference>
<evidence type="ECO:0000256" key="6">
    <source>
        <dbReference type="ARBA" id="ARBA00022723"/>
    </source>
</evidence>
<dbReference type="GO" id="GO:0016020">
    <property type="term" value="C:membrane"/>
    <property type="evidence" value="ECO:0007669"/>
    <property type="project" value="UniProtKB-SubCell"/>
</dbReference>
<name>W0SJ74_9PROT</name>
<keyword evidence="16" id="KW-0732">Signal</keyword>
<evidence type="ECO:0000256" key="11">
    <source>
        <dbReference type="ARBA" id="ARBA00024688"/>
    </source>
</evidence>
<comment type="catalytic activity">
    <reaction evidence="13">
        <text>4 Fe(II)-[cytochrome c] + O2 + 8 H(+)(in) = 4 Fe(III)-[cytochrome c] + 2 H2O + 4 H(+)(out)</text>
        <dbReference type="Rhea" id="RHEA:11436"/>
        <dbReference type="Rhea" id="RHEA-COMP:10350"/>
        <dbReference type="Rhea" id="RHEA-COMP:14399"/>
        <dbReference type="ChEBI" id="CHEBI:15377"/>
        <dbReference type="ChEBI" id="CHEBI:15378"/>
        <dbReference type="ChEBI" id="CHEBI:15379"/>
        <dbReference type="ChEBI" id="CHEBI:29033"/>
        <dbReference type="ChEBI" id="CHEBI:29034"/>
        <dbReference type="EC" id="7.1.1.9"/>
    </reaction>
</comment>
<evidence type="ECO:0000256" key="16">
    <source>
        <dbReference type="SAM" id="SignalP"/>
    </source>
</evidence>